<dbReference type="InterPro" id="IPR050902">
    <property type="entry name" value="ABC_Transporter_SBP"/>
</dbReference>
<dbReference type="InterPro" id="IPR002491">
    <property type="entry name" value="ABC_transptr_periplasmic_BD"/>
</dbReference>
<name>A0A6N9NL79_9FLAO</name>
<dbReference type="Gene3D" id="3.40.50.1980">
    <property type="entry name" value="Nitrogenase molybdenum iron protein domain"/>
    <property type="match status" value="2"/>
</dbReference>
<dbReference type="InterPro" id="IPR054828">
    <property type="entry name" value="Vit_B12_bind_prot"/>
</dbReference>
<accession>A0A6N9NL79</accession>
<protein>
    <submittedName>
        <fullName evidence="3">ABC transporter substrate-binding protein</fullName>
    </submittedName>
</protein>
<dbReference type="PANTHER" id="PTHR30535">
    <property type="entry name" value="VITAMIN B12-BINDING PROTEIN"/>
    <property type="match status" value="1"/>
</dbReference>
<dbReference type="PANTHER" id="PTHR30535:SF35">
    <property type="entry name" value="PERIPLASMIC BINDING PROTEIN"/>
    <property type="match status" value="1"/>
</dbReference>
<dbReference type="NCBIfam" id="NF038402">
    <property type="entry name" value="TroA_like"/>
    <property type="match status" value="1"/>
</dbReference>
<comment type="caution">
    <text evidence="3">The sequence shown here is derived from an EMBL/GenBank/DDBJ whole genome shotgun (WGS) entry which is preliminary data.</text>
</comment>
<dbReference type="PROSITE" id="PS50983">
    <property type="entry name" value="FE_B12_PBP"/>
    <property type="match status" value="1"/>
</dbReference>
<sequence>MIQLKDQLGNVLNFEHVPKKIVSLVPSISELLWDLNLQEELVGITKFCIHPVQLREEKVIVGGTKNVKLNRLFDLKPDLVIANLEENTKEEIEAISEVIPTYISDINTITETLSFISDIGQICDRKEEAKTISNKIVETMDAIDPIQPNRTAVYLIWNDPMMSIGNDTFINHMLERVGYKNCMNNKTRYPMLTEEDINLLQPNELLLSSEPFPFKENHLREFQEKFPTTKIRIVDGEAFSWYGSRFYKVKNYLTSFK</sequence>
<proteinExistence type="predicted"/>
<evidence type="ECO:0000313" key="4">
    <source>
        <dbReference type="Proteomes" id="UP000470771"/>
    </source>
</evidence>
<evidence type="ECO:0000313" key="3">
    <source>
        <dbReference type="EMBL" id="NBG66612.1"/>
    </source>
</evidence>
<dbReference type="Proteomes" id="UP000470771">
    <property type="component" value="Unassembled WGS sequence"/>
</dbReference>
<dbReference type="AlphaFoldDB" id="A0A6N9NL79"/>
<dbReference type="SUPFAM" id="SSF53807">
    <property type="entry name" value="Helical backbone' metal receptor"/>
    <property type="match status" value="1"/>
</dbReference>
<keyword evidence="1" id="KW-0732">Signal</keyword>
<dbReference type="RefSeq" id="WP_160633568.1">
    <property type="nucleotide sequence ID" value="NZ_WWNE01000008.1"/>
</dbReference>
<dbReference type="EMBL" id="WWNE01000008">
    <property type="protein sequence ID" value="NBG66612.1"/>
    <property type="molecule type" value="Genomic_DNA"/>
</dbReference>
<gene>
    <name evidence="3" type="ORF">GQN54_10850</name>
</gene>
<reference evidence="3 4" key="1">
    <citation type="submission" date="2019-12" db="EMBL/GenBank/DDBJ databases">
        <authorList>
            <person name="Zhao J."/>
        </authorList>
    </citation>
    <scope>NUCLEOTIDE SEQUENCE [LARGE SCALE GENOMIC DNA]</scope>
    <source>
        <strain evidence="3 4">S-15</strain>
    </source>
</reference>
<evidence type="ECO:0000256" key="1">
    <source>
        <dbReference type="ARBA" id="ARBA00022729"/>
    </source>
</evidence>
<feature type="domain" description="Fe/B12 periplasmic-binding" evidence="2">
    <location>
        <begin position="20"/>
        <end position="257"/>
    </location>
</feature>
<dbReference type="Pfam" id="PF01497">
    <property type="entry name" value="Peripla_BP_2"/>
    <property type="match status" value="1"/>
</dbReference>
<organism evidence="3 4">
    <name type="scientific">Acidiluteibacter ferrifornacis</name>
    <dbReference type="NCBI Taxonomy" id="2692424"/>
    <lineage>
        <taxon>Bacteria</taxon>
        <taxon>Pseudomonadati</taxon>
        <taxon>Bacteroidota</taxon>
        <taxon>Flavobacteriia</taxon>
        <taxon>Flavobacteriales</taxon>
        <taxon>Cryomorphaceae</taxon>
        <taxon>Acidiluteibacter</taxon>
    </lineage>
</organism>
<evidence type="ECO:0000259" key="2">
    <source>
        <dbReference type="PROSITE" id="PS50983"/>
    </source>
</evidence>
<keyword evidence="4" id="KW-1185">Reference proteome</keyword>